<sequence>MGIISFLKKWTLPSSLLIGAVVYLLFVKIPFLVPSGNILGPIIVHIIPYVLFIMLYVTFCKIQIKDMRPRKWHFVLQGIRITLSGILVFFISIAHDANLKLILEGVFICVICPTAAAAPVITEKLGGSIASLTIYTIIANIVTSIIIPLFFPLVEKNADLSFLTAFSMLLRRVLVVLVLPLCLALLTRRFAPSFAAKVKERKNLAFYLWGVNLSILSGITIANILKSTVSGWVLTLLLILPLFVTFMLFAIGKYVGKHYGDSISAGQALGQKNTAVGLWLTITFLNPVASVAPGVYAIWQNLFNAWQLWYKDKYGYLKW</sequence>
<reference evidence="6" key="1">
    <citation type="submission" date="2013-07" db="EMBL/GenBank/DDBJ databases">
        <authorList>
            <consortium name="DOE Joint Genome Institute"/>
            <person name="Anderson I."/>
            <person name="Huntemann M."/>
            <person name="Han J."/>
            <person name="Chen A."/>
            <person name="Kyrpides N."/>
            <person name="Mavromatis K."/>
            <person name="Markowitz V."/>
            <person name="Palaniappan K."/>
            <person name="Ivanova N."/>
            <person name="Schaumberg A."/>
            <person name="Pati A."/>
            <person name="Liolios K."/>
            <person name="Nordberg H.P."/>
            <person name="Cantor M.N."/>
            <person name="Hua S.X."/>
            <person name="Woyke T."/>
        </authorList>
    </citation>
    <scope>NUCLEOTIDE SEQUENCE [LARGE SCALE GENOMIC DNA]</scope>
    <source>
        <strain evidence="6">DSM 17970</strain>
    </source>
</reference>
<comment type="subcellular location">
    <subcellularLocation>
        <location evidence="1">Membrane</location>
        <topology evidence="1">Multi-pass membrane protein</topology>
    </subcellularLocation>
</comment>
<evidence type="ECO:0000256" key="4">
    <source>
        <dbReference type="ARBA" id="ARBA00023136"/>
    </source>
</evidence>
<feature type="transmembrane region" description="Helical" evidence="5">
    <location>
        <begin position="72"/>
        <end position="95"/>
    </location>
</feature>
<evidence type="ECO:0000256" key="1">
    <source>
        <dbReference type="ARBA" id="ARBA00004141"/>
    </source>
</evidence>
<protein>
    <submittedName>
        <fullName evidence="6">Na+-dependent transporter</fullName>
    </submittedName>
</protein>
<accession>A0ABN0RTU8</accession>
<feature type="transmembrane region" description="Helical" evidence="5">
    <location>
        <begin position="12"/>
        <end position="32"/>
    </location>
</feature>
<comment type="caution">
    <text evidence="6">The sequence shown here is derived from an EMBL/GenBank/DDBJ whole genome shotgun (WGS) entry which is preliminary data.</text>
</comment>
<proteinExistence type="predicted"/>
<evidence type="ECO:0000256" key="5">
    <source>
        <dbReference type="SAM" id="Phobius"/>
    </source>
</evidence>
<evidence type="ECO:0000313" key="7">
    <source>
        <dbReference type="Proteomes" id="UP000243438"/>
    </source>
</evidence>
<organism evidence="6 7">
    <name type="scientific">Xylanibacter oryzae DSM 17970</name>
    <dbReference type="NCBI Taxonomy" id="915438"/>
    <lineage>
        <taxon>Bacteria</taxon>
        <taxon>Pseudomonadati</taxon>
        <taxon>Bacteroidota</taxon>
        <taxon>Bacteroidia</taxon>
        <taxon>Bacteroidales</taxon>
        <taxon>Prevotellaceae</taxon>
        <taxon>Xylanibacter</taxon>
    </lineage>
</organism>
<feature type="transmembrane region" description="Helical" evidence="5">
    <location>
        <begin position="206"/>
        <end position="225"/>
    </location>
</feature>
<dbReference type="EMBL" id="JFBS01000001">
    <property type="protein sequence ID" value="EXG77665.1"/>
    <property type="molecule type" value="Genomic_DNA"/>
</dbReference>
<evidence type="ECO:0000313" key="6">
    <source>
        <dbReference type="EMBL" id="EXG77665.1"/>
    </source>
</evidence>
<evidence type="ECO:0000256" key="3">
    <source>
        <dbReference type="ARBA" id="ARBA00022989"/>
    </source>
</evidence>
<dbReference type="InterPro" id="IPR038770">
    <property type="entry name" value="Na+/solute_symporter_sf"/>
</dbReference>
<dbReference type="RefSeq" id="WP_036875833.1">
    <property type="nucleotide sequence ID" value="NZ_KK073873.1"/>
</dbReference>
<feature type="transmembrane region" description="Helical" evidence="5">
    <location>
        <begin position="101"/>
        <end position="120"/>
    </location>
</feature>
<dbReference type="InterPro" id="IPR002657">
    <property type="entry name" value="BilAc:Na_symport/Acr3"/>
</dbReference>
<evidence type="ECO:0000256" key="2">
    <source>
        <dbReference type="ARBA" id="ARBA00022692"/>
    </source>
</evidence>
<name>A0ABN0RTU8_9BACT</name>
<feature type="transmembrane region" description="Helical" evidence="5">
    <location>
        <begin position="160"/>
        <end position="186"/>
    </location>
</feature>
<keyword evidence="7" id="KW-1185">Reference proteome</keyword>
<keyword evidence="4 5" id="KW-0472">Membrane</keyword>
<dbReference type="Proteomes" id="UP000243438">
    <property type="component" value="Unassembled WGS sequence"/>
</dbReference>
<feature type="transmembrane region" description="Helical" evidence="5">
    <location>
        <begin position="38"/>
        <end position="60"/>
    </location>
</feature>
<dbReference type="Pfam" id="PF01758">
    <property type="entry name" value="SBF"/>
    <property type="match status" value="1"/>
</dbReference>
<gene>
    <name evidence="6" type="ORF">XylorDRAFT_0003</name>
</gene>
<feature type="transmembrane region" description="Helical" evidence="5">
    <location>
        <begin position="132"/>
        <end position="154"/>
    </location>
</feature>
<feature type="transmembrane region" description="Helical" evidence="5">
    <location>
        <begin position="276"/>
        <end position="299"/>
    </location>
</feature>
<keyword evidence="2 5" id="KW-0812">Transmembrane</keyword>
<keyword evidence="3 5" id="KW-1133">Transmembrane helix</keyword>
<dbReference type="Gene3D" id="1.20.1530.20">
    <property type="match status" value="1"/>
</dbReference>
<feature type="transmembrane region" description="Helical" evidence="5">
    <location>
        <begin position="231"/>
        <end position="255"/>
    </location>
</feature>